<sequence>MTPDLRLRRILPALCLLAAFAAPFEPAAAQDAKEAARMLGADERRMDTIYTLDYAMRELMWHQSMSILAAYGGYNSYERTDGSANSGDLRRLTNRIGLNRESLADFRRTFARDRDLPEEDAGLVTGVAEDYEDLLAAAETVAELLDASDAEAANIAYRDGSVPVAKSIGADLYTPRRAARDRFQRTARAQR</sequence>
<organism evidence="2 3">
    <name type="scientific">Albidovulum salinarum</name>
    <dbReference type="NCBI Taxonomy" id="2984153"/>
    <lineage>
        <taxon>Bacteria</taxon>
        <taxon>Pseudomonadati</taxon>
        <taxon>Pseudomonadota</taxon>
        <taxon>Alphaproteobacteria</taxon>
        <taxon>Rhodobacterales</taxon>
        <taxon>Paracoccaceae</taxon>
        <taxon>Albidovulum</taxon>
    </lineage>
</organism>
<feature type="chain" id="PRO_5045922344" evidence="1">
    <location>
        <begin position="22"/>
        <end position="191"/>
    </location>
</feature>
<evidence type="ECO:0000313" key="2">
    <source>
        <dbReference type="EMBL" id="MCU9848349.1"/>
    </source>
</evidence>
<name>A0ABT2X4R5_9RHOB</name>
<keyword evidence="3" id="KW-1185">Reference proteome</keyword>
<feature type="signal peptide" evidence="1">
    <location>
        <begin position="1"/>
        <end position="21"/>
    </location>
</feature>
<evidence type="ECO:0000256" key="1">
    <source>
        <dbReference type="SAM" id="SignalP"/>
    </source>
</evidence>
<dbReference type="RefSeq" id="WP_263335554.1">
    <property type="nucleotide sequence ID" value="NZ_JAOVQO010000008.1"/>
</dbReference>
<dbReference type="Proteomes" id="UP001209535">
    <property type="component" value="Unassembled WGS sequence"/>
</dbReference>
<gene>
    <name evidence="2" type="ORF">OEZ60_10045</name>
</gene>
<comment type="caution">
    <text evidence="2">The sequence shown here is derived from an EMBL/GenBank/DDBJ whole genome shotgun (WGS) entry which is preliminary data.</text>
</comment>
<dbReference type="EMBL" id="JAOVQO010000008">
    <property type="protein sequence ID" value="MCU9848349.1"/>
    <property type="molecule type" value="Genomic_DNA"/>
</dbReference>
<accession>A0ABT2X4R5</accession>
<protein>
    <submittedName>
        <fullName evidence="2">Uncharacterized protein</fullName>
    </submittedName>
</protein>
<keyword evidence="1" id="KW-0732">Signal</keyword>
<proteinExistence type="predicted"/>
<reference evidence="2 3" key="1">
    <citation type="submission" date="2022-10" db="EMBL/GenBank/DDBJ databases">
        <title>Defluviimonas sp. nov., isolated from ocean surface sediments.</title>
        <authorList>
            <person name="He W."/>
            <person name="Wang L."/>
            <person name="Zhang D.-F."/>
        </authorList>
    </citation>
    <scope>NUCLEOTIDE SEQUENCE [LARGE SCALE GENOMIC DNA]</scope>
    <source>
        <strain evidence="2 3">WL0024</strain>
    </source>
</reference>
<evidence type="ECO:0000313" key="3">
    <source>
        <dbReference type="Proteomes" id="UP001209535"/>
    </source>
</evidence>